<dbReference type="EMBL" id="CP050253">
    <property type="protein sequence ID" value="QIQ21888.1"/>
    <property type="molecule type" value="Genomic_DNA"/>
</dbReference>
<dbReference type="KEGG" id="orb:IPMB12_09470"/>
<feature type="chain" id="PRO_5026357108" evidence="1">
    <location>
        <begin position="25"/>
        <end position="118"/>
    </location>
</feature>
<name>A0A6G9ICD0_9GAMM</name>
<dbReference type="Pfam" id="PF13698">
    <property type="entry name" value="DUF4156"/>
    <property type="match status" value="1"/>
</dbReference>
<dbReference type="Proteomes" id="UP000501168">
    <property type="component" value="Chromosome"/>
</dbReference>
<accession>A0A6G9ICD0</accession>
<gene>
    <name evidence="2" type="ORF">IPMB12_09470</name>
</gene>
<dbReference type="InterPro" id="IPR025294">
    <property type="entry name" value="DUF4156"/>
</dbReference>
<feature type="signal peptide" evidence="1">
    <location>
        <begin position="1"/>
        <end position="24"/>
    </location>
</feature>
<keyword evidence="1" id="KW-0732">Signal</keyword>
<dbReference type="AlphaFoldDB" id="A0A6G9ICD0"/>
<evidence type="ECO:0000256" key="1">
    <source>
        <dbReference type="SAM" id="SignalP"/>
    </source>
</evidence>
<keyword evidence="3" id="KW-1185">Reference proteome</keyword>
<evidence type="ECO:0000313" key="3">
    <source>
        <dbReference type="Proteomes" id="UP000501168"/>
    </source>
</evidence>
<reference evidence="2 3" key="1">
    <citation type="submission" date="2020-03" db="EMBL/GenBank/DDBJ databases">
        <title>Complete genome sequence of Orbus sp. IPMB12 (BCRC 80908).</title>
        <authorList>
            <person name="Lo W.-S."/>
            <person name="Chang T.-H."/>
            <person name="Kuo C.-H."/>
        </authorList>
    </citation>
    <scope>NUCLEOTIDE SEQUENCE [LARGE SCALE GENOMIC DNA]</scope>
    <source>
        <strain evidence="2 3">IPMB12</strain>
    </source>
</reference>
<dbReference type="RefSeq" id="WP_166917117.1">
    <property type="nucleotide sequence ID" value="NZ_CP050253.1"/>
</dbReference>
<sequence>MNKVSKLVLGFSVAVLLSACSANSLDKGAETVAILDSPPPYGTCQLMGEVMGSQGNWFTGGYTTNTNLLIGARNELKNEAYKLGADSVYIQTTHNTQTESSAGTSNSTLFGNAYKCKN</sequence>
<evidence type="ECO:0000313" key="2">
    <source>
        <dbReference type="EMBL" id="QIQ21888.1"/>
    </source>
</evidence>
<dbReference type="InParanoid" id="A0A6G9ICD0"/>
<organism evidence="2 3">
    <name type="scientific">Zophobihabitans entericus</name>
    <dbReference type="NCBI Taxonomy" id="1635327"/>
    <lineage>
        <taxon>Bacteria</taxon>
        <taxon>Pseudomonadati</taxon>
        <taxon>Pseudomonadota</taxon>
        <taxon>Gammaproteobacteria</taxon>
        <taxon>Orbales</taxon>
        <taxon>Orbaceae</taxon>
        <taxon>Zophobihabitans</taxon>
    </lineage>
</organism>
<protein>
    <submittedName>
        <fullName evidence="2">DUF4156 domain-containing protein</fullName>
    </submittedName>
</protein>
<proteinExistence type="predicted"/>
<dbReference type="PROSITE" id="PS51257">
    <property type="entry name" value="PROKAR_LIPOPROTEIN"/>
    <property type="match status" value="1"/>
</dbReference>